<keyword evidence="1" id="KW-0648">Protein biosynthesis</keyword>
<dbReference type="AlphaFoldDB" id="A0A0R2I2M1"/>
<feature type="domain" description="YbaK/aminoacyl-tRNA synthetase-associated" evidence="2">
    <location>
        <begin position="46"/>
        <end position="151"/>
    </location>
</feature>
<dbReference type="PATRIC" id="fig|396268.3.peg.74"/>
<dbReference type="STRING" id="396268.IV45_GL000073"/>
<dbReference type="InterPro" id="IPR036754">
    <property type="entry name" value="YbaK/aa-tRNA-synt-asso_dom_sf"/>
</dbReference>
<dbReference type="EMBL" id="JQBW01000006">
    <property type="protein sequence ID" value="KRN59038.1"/>
    <property type="molecule type" value="Genomic_DNA"/>
</dbReference>
<sequence length="174" mass="19189">MTLKFVPFNEHPEYAGKKMQDYLREHQLDSLIKIAKISPDQANGGQVAKAANIDPKKELNCLVLTGKGHGVVKYAAVLVPFQKKINTGSVLKHAMEVHRESFADLKWVTKVTDMEYGSIGPVGLPEDWKLLIDSGIKDLDEVIFGSGRVDSKMLAPVSVFDKVPNVQFVDGLAK</sequence>
<evidence type="ECO:0000313" key="4">
    <source>
        <dbReference type="Proteomes" id="UP000050934"/>
    </source>
</evidence>
<evidence type="ECO:0000259" key="2">
    <source>
        <dbReference type="Pfam" id="PF04073"/>
    </source>
</evidence>
<evidence type="ECO:0000256" key="1">
    <source>
        <dbReference type="ARBA" id="ARBA00022917"/>
    </source>
</evidence>
<name>A0A0R2I2M1_9LACO</name>
<comment type="caution">
    <text evidence="3">The sequence shown here is derived from an EMBL/GenBank/DDBJ whole genome shotgun (WGS) entry which is preliminary data.</text>
</comment>
<keyword evidence="4" id="KW-1185">Reference proteome</keyword>
<dbReference type="Gene3D" id="3.90.960.10">
    <property type="entry name" value="YbaK/aminoacyl-tRNA synthetase-associated domain"/>
    <property type="match status" value="1"/>
</dbReference>
<dbReference type="Proteomes" id="UP000050934">
    <property type="component" value="Unassembled WGS sequence"/>
</dbReference>
<gene>
    <name evidence="3" type="ORF">IV45_GL000073</name>
</gene>
<dbReference type="SUPFAM" id="SSF55826">
    <property type="entry name" value="YbaK/ProRS associated domain"/>
    <property type="match status" value="1"/>
</dbReference>
<dbReference type="Pfam" id="PF04073">
    <property type="entry name" value="tRNA_edit"/>
    <property type="match status" value="1"/>
</dbReference>
<dbReference type="InterPro" id="IPR007214">
    <property type="entry name" value="YbaK/aa-tRNA-synth-assoc-dom"/>
</dbReference>
<dbReference type="RefSeq" id="WP_057740367.1">
    <property type="nucleotide sequence ID" value="NZ_JQBW01000006.1"/>
</dbReference>
<protein>
    <recommendedName>
        <fullName evidence="2">YbaK/aminoacyl-tRNA synthetase-associated domain-containing protein</fullName>
    </recommendedName>
</protein>
<dbReference type="GO" id="GO:0002161">
    <property type="term" value="F:aminoacyl-tRNA deacylase activity"/>
    <property type="evidence" value="ECO:0007669"/>
    <property type="project" value="InterPro"/>
</dbReference>
<accession>A0A0R2I2M1</accession>
<organism evidence="3 4">
    <name type="scientific">Limosilactobacillus secaliphilus</name>
    <dbReference type="NCBI Taxonomy" id="396268"/>
    <lineage>
        <taxon>Bacteria</taxon>
        <taxon>Bacillati</taxon>
        <taxon>Bacillota</taxon>
        <taxon>Bacilli</taxon>
        <taxon>Lactobacillales</taxon>
        <taxon>Lactobacillaceae</taxon>
        <taxon>Limosilactobacillus</taxon>
    </lineage>
</organism>
<proteinExistence type="predicted"/>
<dbReference type="OrthoDB" id="9796920at2"/>
<evidence type="ECO:0000313" key="3">
    <source>
        <dbReference type="EMBL" id="KRN59038.1"/>
    </source>
</evidence>
<dbReference type="GO" id="GO:0006412">
    <property type="term" value="P:translation"/>
    <property type="evidence" value="ECO:0007669"/>
    <property type="project" value="UniProtKB-KW"/>
</dbReference>
<reference evidence="3 4" key="1">
    <citation type="journal article" date="2015" name="Genome Announc.">
        <title>Expanding the biotechnology potential of lactobacilli through comparative genomics of 213 strains and associated genera.</title>
        <authorList>
            <person name="Sun Z."/>
            <person name="Harris H.M."/>
            <person name="McCann A."/>
            <person name="Guo C."/>
            <person name="Argimon S."/>
            <person name="Zhang W."/>
            <person name="Yang X."/>
            <person name="Jeffery I.B."/>
            <person name="Cooney J.C."/>
            <person name="Kagawa T.F."/>
            <person name="Liu W."/>
            <person name="Song Y."/>
            <person name="Salvetti E."/>
            <person name="Wrobel A."/>
            <person name="Rasinkangas P."/>
            <person name="Parkhill J."/>
            <person name="Rea M.C."/>
            <person name="O'Sullivan O."/>
            <person name="Ritari J."/>
            <person name="Douillard F.P."/>
            <person name="Paul Ross R."/>
            <person name="Yang R."/>
            <person name="Briner A.E."/>
            <person name="Felis G.E."/>
            <person name="de Vos W.M."/>
            <person name="Barrangou R."/>
            <person name="Klaenhammer T.R."/>
            <person name="Caufield P.W."/>
            <person name="Cui Y."/>
            <person name="Zhang H."/>
            <person name="O'Toole P.W."/>
        </authorList>
    </citation>
    <scope>NUCLEOTIDE SEQUENCE [LARGE SCALE GENOMIC DNA]</scope>
    <source>
        <strain evidence="3 4">DSM 17896</strain>
    </source>
</reference>